<organism evidence="1">
    <name type="scientific">hydrothermal vent metagenome</name>
    <dbReference type="NCBI Taxonomy" id="652676"/>
    <lineage>
        <taxon>unclassified sequences</taxon>
        <taxon>metagenomes</taxon>
        <taxon>ecological metagenomes</taxon>
    </lineage>
</organism>
<reference evidence="1" key="1">
    <citation type="submission" date="2015-10" db="EMBL/GenBank/DDBJ databases">
        <authorList>
            <person name="Gilbert D.G."/>
        </authorList>
    </citation>
    <scope>NUCLEOTIDE SEQUENCE</scope>
</reference>
<protein>
    <submittedName>
        <fullName evidence="1">Uncharacterized protein</fullName>
    </submittedName>
</protein>
<proteinExistence type="predicted"/>
<gene>
    <name evidence="1" type="ORF">MGWOODY_XGa2484</name>
</gene>
<dbReference type="EMBL" id="CZRL01000125">
    <property type="protein sequence ID" value="CUS55261.1"/>
    <property type="molecule type" value="Genomic_DNA"/>
</dbReference>
<evidence type="ECO:0000313" key="1">
    <source>
        <dbReference type="EMBL" id="CUS55261.1"/>
    </source>
</evidence>
<name>A0A160TWL6_9ZZZZ</name>
<dbReference type="AlphaFoldDB" id="A0A160TWL6"/>
<sequence length="40" mass="4431">MDRVFSETLAPGVKVRLTADWDTFASFATSSDVIFFCAID</sequence>
<accession>A0A160TWL6</accession>